<evidence type="ECO:0000313" key="2">
    <source>
        <dbReference type="Proteomes" id="UP000663760"/>
    </source>
</evidence>
<proteinExistence type="predicted"/>
<organism evidence="1 2">
    <name type="scientific">Spirodela intermedia</name>
    <name type="common">Intermediate duckweed</name>
    <dbReference type="NCBI Taxonomy" id="51605"/>
    <lineage>
        <taxon>Eukaryota</taxon>
        <taxon>Viridiplantae</taxon>
        <taxon>Streptophyta</taxon>
        <taxon>Embryophyta</taxon>
        <taxon>Tracheophyta</taxon>
        <taxon>Spermatophyta</taxon>
        <taxon>Magnoliopsida</taxon>
        <taxon>Liliopsida</taxon>
        <taxon>Araceae</taxon>
        <taxon>Lemnoideae</taxon>
        <taxon>Spirodela</taxon>
    </lineage>
</organism>
<sequence>MAAYSTFSTILLPKDAASIQAYLESDLLKVRIRTVHPLSRISWRNVFSPICLVRVHAILPFGRVFVVLPTATGPRSRSNGTECAIQRTDGK</sequence>
<evidence type="ECO:0000313" key="1">
    <source>
        <dbReference type="EMBL" id="CAA7399770.1"/>
    </source>
</evidence>
<reference evidence="1" key="1">
    <citation type="submission" date="2020-02" db="EMBL/GenBank/DDBJ databases">
        <authorList>
            <person name="Scholz U."/>
            <person name="Mascher M."/>
            <person name="Fiebig A."/>
        </authorList>
    </citation>
    <scope>NUCLEOTIDE SEQUENCE</scope>
</reference>
<keyword evidence="2" id="KW-1185">Reference proteome</keyword>
<gene>
    <name evidence="1" type="ORF">SI8410_07010440</name>
</gene>
<accession>A0A7I8KPQ9</accession>
<dbReference type="Proteomes" id="UP000663760">
    <property type="component" value="Chromosome 7"/>
</dbReference>
<dbReference type="EMBL" id="LR746270">
    <property type="protein sequence ID" value="CAA7399770.1"/>
    <property type="molecule type" value="Genomic_DNA"/>
</dbReference>
<protein>
    <submittedName>
        <fullName evidence="1">Uncharacterized protein</fullName>
    </submittedName>
</protein>
<dbReference type="AlphaFoldDB" id="A0A7I8KPQ9"/>
<name>A0A7I8KPQ9_SPIIN</name>